<dbReference type="GO" id="GO:0019693">
    <property type="term" value="P:ribose phosphate metabolic process"/>
    <property type="evidence" value="ECO:0007669"/>
    <property type="project" value="TreeGrafter"/>
</dbReference>
<dbReference type="EMBL" id="JAEHFL010000014">
    <property type="protein sequence ID" value="MBK3428757.1"/>
    <property type="molecule type" value="Genomic_DNA"/>
</dbReference>
<gene>
    <name evidence="2" type="ORF">JDP02_09600</name>
</gene>
<comment type="caution">
    <text evidence="2">The sequence shown here is derived from an EMBL/GenBank/DDBJ whole genome shotgun (WGS) entry which is preliminary data.</text>
</comment>
<dbReference type="CDD" id="cd24158">
    <property type="entry name" value="NUDIX_ADPRase_Rv1700"/>
    <property type="match status" value="1"/>
</dbReference>
<accession>A0A7Z0CUV7</accession>
<dbReference type="PROSITE" id="PS51462">
    <property type="entry name" value="NUDIX"/>
    <property type="match status" value="1"/>
</dbReference>
<dbReference type="AlphaFoldDB" id="A0A7Z0CUV7"/>
<name>A0A7Z0CUV7_9CORY</name>
<sequence length="212" mass="23052">MAHDFKVLDSQLLVEAPILALRRDEVVMPGGVSASREVVEHLGAVAVVAVDSDERIAMVYQYRHSVGKRLWELPAGLLDVRGEDELTGAQRELQEEAGLSAQTWSVLTDLVTSPGFCEEAVRVFLASELSDVPRMEATGDEEADMEVAWVGLDEAVDKVLRGDIVNSIACSGILAAYAVLRGGKQTRSVEEPFDLRPTSMSSRRTGADLKQL</sequence>
<keyword evidence="3" id="KW-1185">Reference proteome</keyword>
<dbReference type="Proteomes" id="UP000603369">
    <property type="component" value="Unassembled WGS sequence"/>
</dbReference>
<dbReference type="GO" id="GO:0006753">
    <property type="term" value="P:nucleoside phosphate metabolic process"/>
    <property type="evidence" value="ECO:0007669"/>
    <property type="project" value="TreeGrafter"/>
</dbReference>
<dbReference type="GO" id="GO:0016787">
    <property type="term" value="F:hydrolase activity"/>
    <property type="evidence" value="ECO:0007669"/>
    <property type="project" value="UniProtKB-KW"/>
</dbReference>
<dbReference type="Gene3D" id="3.90.79.10">
    <property type="entry name" value="Nucleoside Triphosphate Pyrophosphohydrolase"/>
    <property type="match status" value="1"/>
</dbReference>
<organism evidence="2 3">
    <name type="scientific">Corynebacterium tuberculostearicum</name>
    <dbReference type="NCBI Taxonomy" id="38304"/>
    <lineage>
        <taxon>Bacteria</taxon>
        <taxon>Bacillati</taxon>
        <taxon>Actinomycetota</taxon>
        <taxon>Actinomycetes</taxon>
        <taxon>Mycobacteriales</taxon>
        <taxon>Corynebacteriaceae</taxon>
        <taxon>Corynebacterium</taxon>
    </lineage>
</organism>
<dbReference type="Pfam" id="PF00293">
    <property type="entry name" value="NUDIX"/>
    <property type="match status" value="1"/>
</dbReference>
<evidence type="ECO:0000256" key="1">
    <source>
        <dbReference type="ARBA" id="ARBA00022801"/>
    </source>
</evidence>
<dbReference type="InterPro" id="IPR015797">
    <property type="entry name" value="NUDIX_hydrolase-like_dom_sf"/>
</dbReference>
<protein>
    <submittedName>
        <fullName evidence="2">NUDIX hydrolase</fullName>
    </submittedName>
</protein>
<dbReference type="PANTHER" id="PTHR11839:SF31">
    <property type="entry name" value="ADP-RIBOSE PYROPHOSPHATASE"/>
    <property type="match status" value="1"/>
</dbReference>
<evidence type="ECO:0000313" key="3">
    <source>
        <dbReference type="Proteomes" id="UP000603369"/>
    </source>
</evidence>
<dbReference type="GO" id="GO:0005829">
    <property type="term" value="C:cytosol"/>
    <property type="evidence" value="ECO:0007669"/>
    <property type="project" value="TreeGrafter"/>
</dbReference>
<keyword evidence="1 2" id="KW-0378">Hydrolase</keyword>
<reference evidence="2 3" key="1">
    <citation type="submission" date="2020-12" db="EMBL/GenBank/DDBJ databases">
        <title>Draft genome sequence of the commensal strain Corynebacterium tuberculostearicum MFP09/CIP 102622 isolated from human skin.</title>
        <authorList>
            <person name="Boukerb A.M."/>
            <person name="Janvier X."/>
            <person name="Feuilloley M.G.J."/>
            <person name="Groboillot A."/>
        </authorList>
    </citation>
    <scope>NUCLEOTIDE SEQUENCE [LARGE SCALE GENOMIC DNA]</scope>
    <source>
        <strain evidence="2 3">CIP 102622</strain>
    </source>
</reference>
<dbReference type="RefSeq" id="WP_005324666.1">
    <property type="nucleotide sequence ID" value="NZ_CP068156.1"/>
</dbReference>
<dbReference type="SUPFAM" id="SSF55811">
    <property type="entry name" value="Nudix"/>
    <property type="match status" value="1"/>
</dbReference>
<dbReference type="GeneID" id="78322260"/>
<proteinExistence type="predicted"/>
<evidence type="ECO:0000313" key="2">
    <source>
        <dbReference type="EMBL" id="MBK3428757.1"/>
    </source>
</evidence>
<dbReference type="InterPro" id="IPR000086">
    <property type="entry name" value="NUDIX_hydrolase_dom"/>
</dbReference>
<dbReference type="PANTHER" id="PTHR11839">
    <property type="entry name" value="UDP/ADP-SUGAR PYROPHOSPHATASE"/>
    <property type="match status" value="1"/>
</dbReference>